<dbReference type="Pfam" id="PF05524">
    <property type="entry name" value="PEP-utilisers_N"/>
    <property type="match status" value="1"/>
</dbReference>
<evidence type="ECO:0000256" key="3">
    <source>
        <dbReference type="ARBA" id="ARBA00002728"/>
    </source>
</evidence>
<evidence type="ECO:0000256" key="20">
    <source>
        <dbReference type="PIRSR" id="PIRSR000732-3"/>
    </source>
</evidence>
<dbReference type="InterPro" id="IPR036637">
    <property type="entry name" value="Phosphohistidine_dom_sf"/>
</dbReference>
<evidence type="ECO:0000256" key="13">
    <source>
        <dbReference type="ARBA" id="ARBA00022723"/>
    </source>
</evidence>
<comment type="cofactor">
    <cofactor evidence="2 17 20">
        <name>Mg(2+)</name>
        <dbReference type="ChEBI" id="CHEBI:18420"/>
    </cofactor>
</comment>
<dbReference type="Gene3D" id="1.10.274.10">
    <property type="entry name" value="PtsI, HPr-binding domain"/>
    <property type="match status" value="1"/>
</dbReference>
<feature type="coiled-coil region" evidence="21">
    <location>
        <begin position="33"/>
        <end position="60"/>
    </location>
</feature>
<dbReference type="GO" id="GO:0005737">
    <property type="term" value="C:cytoplasm"/>
    <property type="evidence" value="ECO:0007669"/>
    <property type="project" value="UniProtKB-SubCell"/>
</dbReference>
<evidence type="ECO:0000256" key="21">
    <source>
        <dbReference type="SAM" id="Coils"/>
    </source>
</evidence>
<feature type="active site" description="Tele-phosphohistidine intermediate" evidence="18">
    <location>
        <position position="188"/>
    </location>
</feature>
<dbReference type="InterPro" id="IPR008731">
    <property type="entry name" value="PTS_EIN"/>
</dbReference>
<dbReference type="SUPFAM" id="SSF52009">
    <property type="entry name" value="Phosphohistidine domain"/>
    <property type="match status" value="1"/>
</dbReference>
<feature type="binding site" evidence="19">
    <location>
        <begin position="452"/>
        <end position="453"/>
    </location>
    <ligand>
        <name>phosphoenolpyruvate</name>
        <dbReference type="ChEBI" id="CHEBI:58702"/>
    </ligand>
</feature>
<keyword evidence="13 17" id="KW-0479">Metal-binding</keyword>
<dbReference type="AlphaFoldDB" id="A4J1C5"/>
<dbReference type="PRINTS" id="PR01736">
    <property type="entry name" value="PHPHTRNFRASE"/>
</dbReference>
<evidence type="ECO:0000256" key="17">
    <source>
        <dbReference type="PIRNR" id="PIRNR000732"/>
    </source>
</evidence>
<comment type="function">
    <text evidence="3 17">General (non sugar-specific) component of the phosphoenolpyruvate-dependent sugar phosphotransferase system (sugar PTS). This major carbohydrate active-transport system catalyzes the phosphorylation of incoming sugar substrates concomitantly with their translocation across the cell membrane. Enzyme I transfers the phosphoryl group from phosphoenolpyruvate (PEP) to the phosphoryl carrier protein (HPr).</text>
</comment>
<dbReference type="GO" id="GO:0009401">
    <property type="term" value="P:phosphoenolpyruvate-dependent sugar phosphotransferase system"/>
    <property type="evidence" value="ECO:0007669"/>
    <property type="project" value="UniProtKB-KW"/>
</dbReference>
<feature type="binding site" evidence="20">
    <location>
        <position position="453"/>
    </location>
    <ligand>
        <name>Mg(2+)</name>
        <dbReference type="ChEBI" id="CHEBI:18420"/>
    </ligand>
</feature>
<evidence type="ECO:0000313" key="25">
    <source>
        <dbReference type="EMBL" id="ABO48878.1"/>
    </source>
</evidence>
<feature type="domain" description="Phosphotransferase system enzyme I N-terminal" evidence="24">
    <location>
        <begin position="3"/>
        <end position="125"/>
    </location>
</feature>
<evidence type="ECO:0000256" key="5">
    <source>
        <dbReference type="ARBA" id="ARBA00007837"/>
    </source>
</evidence>
<dbReference type="PIRSF" id="PIRSF000732">
    <property type="entry name" value="PTS_enzyme_I"/>
    <property type="match status" value="1"/>
</dbReference>
<evidence type="ECO:0000256" key="8">
    <source>
        <dbReference type="ARBA" id="ARBA00022448"/>
    </source>
</evidence>
<evidence type="ECO:0000259" key="22">
    <source>
        <dbReference type="Pfam" id="PF00391"/>
    </source>
</evidence>
<evidence type="ECO:0000256" key="11">
    <source>
        <dbReference type="ARBA" id="ARBA00022679"/>
    </source>
</evidence>
<keyword evidence="21" id="KW-0175">Coiled coil</keyword>
<keyword evidence="15 17" id="KW-0460">Magnesium</keyword>
<dbReference type="HOGENOM" id="CLU_007308_7_0_9"/>
<evidence type="ECO:0000256" key="9">
    <source>
        <dbReference type="ARBA" id="ARBA00022490"/>
    </source>
</evidence>
<dbReference type="Gene3D" id="3.20.20.60">
    <property type="entry name" value="Phosphoenolpyruvate-binding domains"/>
    <property type="match status" value="1"/>
</dbReference>
<dbReference type="InterPro" id="IPR015813">
    <property type="entry name" value="Pyrv/PenolPyrv_kinase-like_dom"/>
</dbReference>
<dbReference type="KEGG" id="drm:Dred_0330"/>
<gene>
    <name evidence="25" type="ordered locus">Dred_0330</name>
</gene>
<feature type="binding site" evidence="20">
    <location>
        <position position="429"/>
    </location>
    <ligand>
        <name>Mg(2+)</name>
        <dbReference type="ChEBI" id="CHEBI:18420"/>
    </ligand>
</feature>
<dbReference type="EMBL" id="CP000612">
    <property type="protein sequence ID" value="ABO48878.1"/>
    <property type="molecule type" value="Genomic_DNA"/>
</dbReference>
<dbReference type="InterPro" id="IPR000121">
    <property type="entry name" value="PEP_util_C"/>
</dbReference>
<proteinExistence type="inferred from homology"/>
<dbReference type="Pfam" id="PF00391">
    <property type="entry name" value="PEP-utilizers"/>
    <property type="match status" value="1"/>
</dbReference>
<keyword evidence="9 17" id="KW-0963">Cytoplasm</keyword>
<dbReference type="InterPro" id="IPR040442">
    <property type="entry name" value="Pyrv_kinase-like_dom_sf"/>
</dbReference>
<dbReference type="SUPFAM" id="SSF47831">
    <property type="entry name" value="Enzyme I of the PEP:sugar phosphotransferase system HPr-binding (sub)domain"/>
    <property type="match status" value="1"/>
</dbReference>
<comment type="subcellular location">
    <subcellularLocation>
        <location evidence="4 17">Cytoplasm</location>
    </subcellularLocation>
</comment>
<comment type="similarity">
    <text evidence="5 17">Belongs to the PEP-utilizing enzyme family.</text>
</comment>
<sequence length="540" mass="59028">MLRGIGVSTGLGIAKAVIYQKEDLIIPKVKLVENDLEAEVKKFEQAQASAKQELLQIKERVSQTAGKEKADIIEAQIMFLEDPTVVSEIINIIKAGNNAAYAVNQAVEAQARMLESLPVPEMQERAVDMRDMGHRLINILLDRNEVSLAELTEQTVLIAHDLTPSDTAQLSRERVAAIVTEVGSGTSHTAILARSLGIPAVVGIPGIVEQVSSGVLVAVDGSTGEVFIDPDQVKLGSLKQKLEQFVAEQRDLQGLVNEKAVTANGIPVRLAANIGKLSDIIEAQKVGVKEIGLFRTEFLYMDRNSLPTEEEQYQSYKQVVEAFPHRVIIRTLDIGGDKELPYLKLAKELNPFLGKRAIRLALTEKGLFKTQLRAILRASRHGNIGIMFPMIATLEELQAAKELLAAAKAELVAEGVELANPVEVGMMMETPAAALAADIFAKEVDFFSIGTNDLIQYTMAADRMNEQVAYLYQPTHPAICRLLEGIVQAGHNAGIWVGMCGEMAGNPEYTEHLLKMGLDELSMTRGAVLRVKQKIRQISL</sequence>
<dbReference type="GO" id="GO:0016301">
    <property type="term" value="F:kinase activity"/>
    <property type="evidence" value="ECO:0007669"/>
    <property type="project" value="UniProtKB-KW"/>
</dbReference>
<feature type="domain" description="PEP-utilising enzyme C-terminal" evidence="23">
    <location>
        <begin position="253"/>
        <end position="539"/>
    </location>
</feature>
<evidence type="ECO:0000256" key="6">
    <source>
        <dbReference type="ARBA" id="ARBA00012232"/>
    </source>
</evidence>
<keyword evidence="12 17" id="KW-0598">Phosphotransferase system</keyword>
<evidence type="ECO:0000256" key="4">
    <source>
        <dbReference type="ARBA" id="ARBA00004496"/>
    </source>
</evidence>
<dbReference type="InterPro" id="IPR023151">
    <property type="entry name" value="PEP_util_CS"/>
</dbReference>
<feature type="binding site" evidence="19">
    <location>
        <position position="330"/>
    </location>
    <ligand>
        <name>phosphoenolpyruvate</name>
        <dbReference type="ChEBI" id="CHEBI:58702"/>
    </ligand>
</feature>
<dbReference type="InterPro" id="IPR050499">
    <property type="entry name" value="PEP-utilizing_PTS_enzyme"/>
</dbReference>
<name>A4J1C5_DESRM</name>
<dbReference type="OrthoDB" id="9765468at2"/>
<dbReference type="eggNOG" id="COG1080">
    <property type="taxonomic scope" value="Bacteria"/>
</dbReference>
<keyword evidence="8 17" id="KW-0813">Transport</keyword>
<dbReference type="Pfam" id="PF02896">
    <property type="entry name" value="PEP-utilizers_C"/>
    <property type="match status" value="1"/>
</dbReference>
<dbReference type="PROSITE" id="PS00742">
    <property type="entry name" value="PEP_ENZYMES_2"/>
    <property type="match status" value="1"/>
</dbReference>
<dbReference type="NCBIfam" id="TIGR01417">
    <property type="entry name" value="PTS_I_fam"/>
    <property type="match status" value="1"/>
</dbReference>
<dbReference type="GO" id="GO:0046872">
    <property type="term" value="F:metal ion binding"/>
    <property type="evidence" value="ECO:0007669"/>
    <property type="project" value="UniProtKB-KW"/>
</dbReference>
<feature type="binding site" evidence="19">
    <location>
        <position position="463"/>
    </location>
    <ligand>
        <name>phosphoenolpyruvate</name>
        <dbReference type="ChEBI" id="CHEBI:58702"/>
    </ligand>
</feature>
<dbReference type="RefSeq" id="WP_011876716.1">
    <property type="nucleotide sequence ID" value="NC_009253.1"/>
</dbReference>
<keyword evidence="10 17" id="KW-0762">Sugar transport</keyword>
<evidence type="ECO:0000256" key="7">
    <source>
        <dbReference type="ARBA" id="ARBA00016544"/>
    </source>
</evidence>
<feature type="active site" description="Proton donor" evidence="18">
    <location>
        <position position="500"/>
    </location>
</feature>
<dbReference type="InterPro" id="IPR006318">
    <property type="entry name" value="PTS_EI-like"/>
</dbReference>
<keyword evidence="25" id="KW-0670">Pyruvate</keyword>
<evidence type="ECO:0000256" key="1">
    <source>
        <dbReference type="ARBA" id="ARBA00000683"/>
    </source>
</evidence>
<dbReference type="InterPro" id="IPR036618">
    <property type="entry name" value="PtsI_HPr-bd_sf"/>
</dbReference>
<dbReference type="PANTHER" id="PTHR46244">
    <property type="entry name" value="PHOSPHOENOLPYRUVATE-PROTEIN PHOSPHOTRANSFERASE"/>
    <property type="match status" value="1"/>
</dbReference>
<dbReference type="GO" id="GO:0008965">
    <property type="term" value="F:phosphoenolpyruvate-protein phosphotransferase activity"/>
    <property type="evidence" value="ECO:0007669"/>
    <property type="project" value="UniProtKB-EC"/>
</dbReference>
<feature type="binding site" evidence="19">
    <location>
        <position position="295"/>
    </location>
    <ligand>
        <name>phosphoenolpyruvate</name>
        <dbReference type="ChEBI" id="CHEBI:58702"/>
    </ligand>
</feature>
<comment type="catalytic activity">
    <reaction evidence="1 17">
        <text>L-histidyl-[protein] + phosphoenolpyruvate = N(pros)-phospho-L-histidyl-[protein] + pyruvate</text>
        <dbReference type="Rhea" id="RHEA:23880"/>
        <dbReference type="Rhea" id="RHEA-COMP:9745"/>
        <dbReference type="Rhea" id="RHEA-COMP:9746"/>
        <dbReference type="ChEBI" id="CHEBI:15361"/>
        <dbReference type="ChEBI" id="CHEBI:29979"/>
        <dbReference type="ChEBI" id="CHEBI:58702"/>
        <dbReference type="ChEBI" id="CHEBI:64837"/>
        <dbReference type="EC" id="2.7.3.9"/>
    </reaction>
</comment>
<evidence type="ECO:0000256" key="2">
    <source>
        <dbReference type="ARBA" id="ARBA00001946"/>
    </source>
</evidence>
<evidence type="ECO:0000256" key="16">
    <source>
        <dbReference type="ARBA" id="ARBA00033235"/>
    </source>
</evidence>
<evidence type="ECO:0000256" key="15">
    <source>
        <dbReference type="ARBA" id="ARBA00022842"/>
    </source>
</evidence>
<evidence type="ECO:0000259" key="24">
    <source>
        <dbReference type="Pfam" id="PF05524"/>
    </source>
</evidence>
<keyword evidence="26" id="KW-1185">Reference proteome</keyword>
<keyword evidence="14 17" id="KW-0418">Kinase</keyword>
<dbReference type="EC" id="2.7.3.9" evidence="6 17"/>
<dbReference type="STRING" id="349161.Dred_0330"/>
<dbReference type="InterPro" id="IPR024692">
    <property type="entry name" value="PTS_EI"/>
</dbReference>
<dbReference type="InterPro" id="IPR008279">
    <property type="entry name" value="PEP-util_enz_mobile_dom"/>
</dbReference>
<accession>A4J1C5</accession>
<dbReference type="Proteomes" id="UP000001556">
    <property type="component" value="Chromosome"/>
</dbReference>
<dbReference type="SUPFAM" id="SSF51621">
    <property type="entry name" value="Phosphoenolpyruvate/pyruvate domain"/>
    <property type="match status" value="1"/>
</dbReference>
<keyword evidence="11 17" id="KW-0808">Transferase</keyword>
<evidence type="ECO:0000256" key="19">
    <source>
        <dbReference type="PIRSR" id="PIRSR000732-2"/>
    </source>
</evidence>
<evidence type="ECO:0000313" key="26">
    <source>
        <dbReference type="Proteomes" id="UP000001556"/>
    </source>
</evidence>
<evidence type="ECO:0000259" key="23">
    <source>
        <dbReference type="Pfam" id="PF02896"/>
    </source>
</evidence>
<evidence type="ECO:0000256" key="12">
    <source>
        <dbReference type="ARBA" id="ARBA00022683"/>
    </source>
</evidence>
<dbReference type="Gene3D" id="3.50.30.10">
    <property type="entry name" value="Phosphohistidine domain"/>
    <property type="match status" value="1"/>
</dbReference>
<protein>
    <recommendedName>
        <fullName evidence="7 17">Phosphoenolpyruvate-protein phosphotransferase</fullName>
        <ecNumber evidence="6 17">2.7.3.9</ecNumber>
    </recommendedName>
    <alternativeName>
        <fullName evidence="16 17">Phosphotransferase system, enzyme I</fullName>
    </alternativeName>
</protein>
<reference evidence="25 26" key="1">
    <citation type="submission" date="2007-03" db="EMBL/GenBank/DDBJ databases">
        <title>Complete sequence of Desulfotomaculum reducens MI-1.</title>
        <authorList>
            <consortium name="US DOE Joint Genome Institute"/>
            <person name="Copeland A."/>
            <person name="Lucas S."/>
            <person name="Lapidus A."/>
            <person name="Barry K."/>
            <person name="Detter J.C."/>
            <person name="Glavina del Rio T."/>
            <person name="Hammon N."/>
            <person name="Israni S."/>
            <person name="Dalin E."/>
            <person name="Tice H."/>
            <person name="Pitluck S."/>
            <person name="Sims D."/>
            <person name="Brettin T."/>
            <person name="Bruce D."/>
            <person name="Han C."/>
            <person name="Tapia R."/>
            <person name="Schmutz J."/>
            <person name="Larimer F."/>
            <person name="Land M."/>
            <person name="Hauser L."/>
            <person name="Kyrpides N."/>
            <person name="Kim E."/>
            <person name="Tebo B.M."/>
            <person name="Richardson P."/>
        </authorList>
    </citation>
    <scope>NUCLEOTIDE SEQUENCE [LARGE SCALE GENOMIC DNA]</scope>
    <source>
        <strain evidence="25 26">MI-1</strain>
    </source>
</reference>
<evidence type="ECO:0000256" key="14">
    <source>
        <dbReference type="ARBA" id="ARBA00022777"/>
    </source>
</evidence>
<feature type="domain" description="PEP-utilising enzyme mobile" evidence="22">
    <location>
        <begin position="152"/>
        <end position="224"/>
    </location>
</feature>
<organism evidence="25 26">
    <name type="scientific">Desulforamulus reducens (strain ATCC BAA-1160 / DSM 100696 / MI-1)</name>
    <name type="common">Desulfotomaculum reducens</name>
    <dbReference type="NCBI Taxonomy" id="349161"/>
    <lineage>
        <taxon>Bacteria</taxon>
        <taxon>Bacillati</taxon>
        <taxon>Bacillota</taxon>
        <taxon>Clostridia</taxon>
        <taxon>Eubacteriales</taxon>
        <taxon>Peptococcaceae</taxon>
        <taxon>Desulforamulus</taxon>
    </lineage>
</organism>
<evidence type="ECO:0000256" key="18">
    <source>
        <dbReference type="PIRSR" id="PIRSR000732-1"/>
    </source>
</evidence>
<evidence type="ECO:0000256" key="10">
    <source>
        <dbReference type="ARBA" id="ARBA00022597"/>
    </source>
</evidence>
<dbReference type="PANTHER" id="PTHR46244:SF3">
    <property type="entry name" value="PHOSPHOENOLPYRUVATE-PROTEIN PHOSPHOTRANSFERASE"/>
    <property type="match status" value="1"/>
</dbReference>